<reference evidence="2 3" key="1">
    <citation type="submission" date="2024-09" db="EMBL/GenBank/DDBJ databases">
        <authorList>
            <person name="Sun Q."/>
            <person name="Mori K."/>
        </authorList>
    </citation>
    <scope>NUCLEOTIDE SEQUENCE [LARGE SCALE GENOMIC DNA]</scope>
    <source>
        <strain evidence="2 3">JCM 13503</strain>
    </source>
</reference>
<organism evidence="2 3">
    <name type="scientific">Deinococcus oregonensis</name>
    <dbReference type="NCBI Taxonomy" id="1805970"/>
    <lineage>
        <taxon>Bacteria</taxon>
        <taxon>Thermotogati</taxon>
        <taxon>Deinococcota</taxon>
        <taxon>Deinococci</taxon>
        <taxon>Deinococcales</taxon>
        <taxon>Deinococcaceae</taxon>
        <taxon>Deinococcus</taxon>
    </lineage>
</organism>
<keyword evidence="1" id="KW-0732">Signal</keyword>
<proteinExistence type="predicted"/>
<dbReference type="RefSeq" id="WP_380015361.1">
    <property type="nucleotide sequence ID" value="NZ_JBHLYR010000062.1"/>
</dbReference>
<keyword evidence="3" id="KW-1185">Reference proteome</keyword>
<accession>A0ABV6B400</accession>
<feature type="chain" id="PRO_5047066394" evidence="1">
    <location>
        <begin position="20"/>
        <end position="156"/>
    </location>
</feature>
<protein>
    <submittedName>
        <fullName evidence="2">Uncharacterized protein</fullName>
    </submittedName>
</protein>
<dbReference type="EMBL" id="JBHLYR010000062">
    <property type="protein sequence ID" value="MFB9994479.1"/>
    <property type="molecule type" value="Genomic_DNA"/>
</dbReference>
<dbReference type="Proteomes" id="UP001589733">
    <property type="component" value="Unassembled WGS sequence"/>
</dbReference>
<feature type="signal peptide" evidence="1">
    <location>
        <begin position="1"/>
        <end position="19"/>
    </location>
</feature>
<evidence type="ECO:0000256" key="1">
    <source>
        <dbReference type="SAM" id="SignalP"/>
    </source>
</evidence>
<gene>
    <name evidence="2" type="ORF">ACFFLM_21210</name>
</gene>
<evidence type="ECO:0000313" key="2">
    <source>
        <dbReference type="EMBL" id="MFB9994479.1"/>
    </source>
</evidence>
<comment type="caution">
    <text evidence="2">The sequence shown here is derived from an EMBL/GenBank/DDBJ whole genome shotgun (WGS) entry which is preliminary data.</text>
</comment>
<evidence type="ECO:0000313" key="3">
    <source>
        <dbReference type="Proteomes" id="UP001589733"/>
    </source>
</evidence>
<sequence>MKSAKIFLLGCLLASTAGAAPLLGTKGSVAESNFCKTYECLLIDKLSVRPAWTAYTYYLKTGAKLYILRSFDENRIQIASLYDSSAGSTMTDNFQKSFIGGVIPLPLFRGCSDAGIDEHVKVSNGGILNSPTSYKMFCTRDSLGVGIVIQDPGIAY</sequence>
<name>A0ABV6B400_9DEIO</name>